<feature type="domain" description="R3H" evidence="10">
    <location>
        <begin position="267"/>
        <end position="331"/>
    </location>
</feature>
<feature type="region of interest" description="Disordered" evidence="8">
    <location>
        <begin position="204"/>
        <end position="223"/>
    </location>
</feature>
<dbReference type="Pfam" id="PF01585">
    <property type="entry name" value="G-patch"/>
    <property type="match status" value="1"/>
</dbReference>
<protein>
    <recommendedName>
        <fullName evidence="13">G-patch domain-containing protein</fullName>
    </recommendedName>
</protein>
<evidence type="ECO:0000256" key="7">
    <source>
        <dbReference type="ARBA" id="ARBA00023242"/>
    </source>
</evidence>
<evidence type="ECO:0000313" key="11">
    <source>
        <dbReference type="EnsemblMetazoa" id="XP_019759474.1"/>
    </source>
</evidence>
<evidence type="ECO:0000256" key="6">
    <source>
        <dbReference type="ARBA" id="ARBA00022884"/>
    </source>
</evidence>
<evidence type="ECO:0000256" key="4">
    <source>
        <dbReference type="ARBA" id="ARBA00022806"/>
    </source>
</evidence>
<dbReference type="InterPro" id="IPR036867">
    <property type="entry name" value="R3H_dom_sf"/>
</dbReference>
<evidence type="ECO:0000256" key="1">
    <source>
        <dbReference type="ARBA" id="ARBA00004123"/>
    </source>
</evidence>
<sequence>MDNNRYNQAQNYRRNFPRNPYDREPPQRGSGHYRHSNRGRDTSNRNYPNRFPNKDRWQPPQRTFDDHGREVFHNRVRKEQQSRPNPNAVEPTVAPPQLTAIEEKAKKFLQTAFSQNGVRSKLIFLENINDPLQTIHGTVSNCQLQLTVVQNCPGEFTLSIDKEEIAKGNFPTLAIAKKALAEQALDILKKDCFYITKKKEYEEVSTNDKKAEQQSHPESKLEGSKAYQMMLKMGWSGKGLGLNEQGAEKTVAETLDQNISRQGLGLDDVFKKIHKVLEDYAKSPKMSLLRFDADFTSEERAHIHKIAQKFGLKSKSEGKGEQRRLTVTKKLHRGDLVYNLLTCGLENDLYKLSIPPHFQHLWQDADEDEDEDDTYQPQFSS</sequence>
<dbReference type="GO" id="GO:0005634">
    <property type="term" value="C:nucleus"/>
    <property type="evidence" value="ECO:0007669"/>
    <property type="project" value="UniProtKB-SubCell"/>
</dbReference>
<dbReference type="GO" id="GO:0005524">
    <property type="term" value="F:ATP binding"/>
    <property type="evidence" value="ECO:0007669"/>
    <property type="project" value="UniProtKB-KW"/>
</dbReference>
<keyword evidence="5" id="KW-0067">ATP-binding</keyword>
<dbReference type="GeneID" id="109537280"/>
<dbReference type="InterPro" id="IPR001374">
    <property type="entry name" value="R3H_dom"/>
</dbReference>
<feature type="domain" description="G-patch" evidence="9">
    <location>
        <begin position="222"/>
        <end position="269"/>
    </location>
</feature>
<keyword evidence="6" id="KW-0694">RNA-binding</keyword>
<evidence type="ECO:0000256" key="2">
    <source>
        <dbReference type="ARBA" id="ARBA00022741"/>
    </source>
</evidence>
<dbReference type="Gene3D" id="3.30.1370.50">
    <property type="entry name" value="R3H-like domain"/>
    <property type="match status" value="1"/>
</dbReference>
<evidence type="ECO:0000313" key="12">
    <source>
        <dbReference type="Proteomes" id="UP000019118"/>
    </source>
</evidence>
<dbReference type="GO" id="GO:0003723">
    <property type="term" value="F:RNA binding"/>
    <property type="evidence" value="ECO:0007669"/>
    <property type="project" value="UniProtKB-KW"/>
</dbReference>
<feature type="region of interest" description="Disordered" evidence="8">
    <location>
        <begin position="1"/>
        <end position="66"/>
    </location>
</feature>
<dbReference type="FunFam" id="3.30.1370.50:FF:000002">
    <property type="entry name" value="Immunoglobulin mu DNA-binding protein 2"/>
    <property type="match status" value="1"/>
</dbReference>
<evidence type="ECO:0000256" key="8">
    <source>
        <dbReference type="SAM" id="MobiDB-lite"/>
    </source>
</evidence>
<evidence type="ECO:0000259" key="10">
    <source>
        <dbReference type="PROSITE" id="PS51061"/>
    </source>
</evidence>
<dbReference type="Pfam" id="PF01424">
    <property type="entry name" value="R3H"/>
    <property type="match status" value="1"/>
</dbReference>
<keyword evidence="2" id="KW-0547">Nucleotide-binding</keyword>
<keyword evidence="7" id="KW-0539">Nucleus</keyword>
<dbReference type="GO" id="GO:0003677">
    <property type="term" value="F:DNA binding"/>
    <property type="evidence" value="ECO:0007669"/>
    <property type="project" value="UniProtKB-ARBA"/>
</dbReference>
<dbReference type="SUPFAM" id="SSF82708">
    <property type="entry name" value="R3H domain"/>
    <property type="match status" value="1"/>
</dbReference>
<feature type="compositionally biased region" description="Basic and acidic residues" evidence="8">
    <location>
        <begin position="52"/>
        <end position="66"/>
    </location>
</feature>
<feature type="compositionally biased region" description="Low complexity" evidence="8">
    <location>
        <begin position="1"/>
        <end position="14"/>
    </location>
</feature>
<dbReference type="SMART" id="SM00393">
    <property type="entry name" value="R3H"/>
    <property type="match status" value="1"/>
</dbReference>
<dbReference type="GO" id="GO:0004386">
    <property type="term" value="F:helicase activity"/>
    <property type="evidence" value="ECO:0007669"/>
    <property type="project" value="UniProtKB-KW"/>
</dbReference>
<evidence type="ECO:0000259" key="9">
    <source>
        <dbReference type="PROSITE" id="PS50174"/>
    </source>
</evidence>
<dbReference type="KEGG" id="dpa:109537280"/>
<evidence type="ECO:0000256" key="3">
    <source>
        <dbReference type="ARBA" id="ARBA00022801"/>
    </source>
</evidence>
<name>A0AAR5PEJ8_DENPD</name>
<proteinExistence type="predicted"/>
<dbReference type="GO" id="GO:0016787">
    <property type="term" value="F:hydrolase activity"/>
    <property type="evidence" value="ECO:0007669"/>
    <property type="project" value="UniProtKB-KW"/>
</dbReference>
<reference evidence="11" key="2">
    <citation type="submission" date="2024-08" db="UniProtKB">
        <authorList>
            <consortium name="EnsemblMetazoa"/>
        </authorList>
    </citation>
    <scope>IDENTIFICATION</scope>
</reference>
<reference evidence="12" key="1">
    <citation type="journal article" date="2013" name="Genome Biol.">
        <title>Draft genome of the mountain pine beetle, Dendroctonus ponderosae Hopkins, a major forest pest.</title>
        <authorList>
            <person name="Keeling C.I."/>
            <person name="Yuen M.M."/>
            <person name="Liao N.Y."/>
            <person name="Docking T.R."/>
            <person name="Chan S.K."/>
            <person name="Taylor G.A."/>
            <person name="Palmquist D.L."/>
            <person name="Jackman S.D."/>
            <person name="Nguyen A."/>
            <person name="Li M."/>
            <person name="Henderson H."/>
            <person name="Janes J.K."/>
            <person name="Zhao Y."/>
            <person name="Pandoh P."/>
            <person name="Moore R."/>
            <person name="Sperling F.A."/>
            <person name="Huber D.P."/>
            <person name="Birol I."/>
            <person name="Jones S.J."/>
            <person name="Bohlmann J."/>
        </authorList>
    </citation>
    <scope>NUCLEOTIDE SEQUENCE</scope>
</reference>
<keyword evidence="12" id="KW-1185">Reference proteome</keyword>
<dbReference type="InterPro" id="IPR000467">
    <property type="entry name" value="G_patch_dom"/>
</dbReference>
<dbReference type="Proteomes" id="UP000019118">
    <property type="component" value="Unassembled WGS sequence"/>
</dbReference>
<dbReference type="SMART" id="SM00443">
    <property type="entry name" value="G_patch"/>
    <property type="match status" value="1"/>
</dbReference>
<dbReference type="AlphaFoldDB" id="A0AAR5PEJ8"/>
<evidence type="ECO:0000256" key="5">
    <source>
        <dbReference type="ARBA" id="ARBA00022840"/>
    </source>
</evidence>
<dbReference type="EnsemblMetazoa" id="XM_019903915.1">
    <property type="protein sequence ID" value="XP_019759474.1"/>
    <property type="gene ID" value="LOC109537280"/>
</dbReference>
<dbReference type="RefSeq" id="XP_048521133.1">
    <property type="nucleotide sequence ID" value="XM_048665176.1"/>
</dbReference>
<accession>A0AAR5PEJ8</accession>
<keyword evidence="3" id="KW-0378">Hydrolase</keyword>
<dbReference type="PROSITE" id="PS50174">
    <property type="entry name" value="G_PATCH"/>
    <property type="match status" value="1"/>
</dbReference>
<dbReference type="PROSITE" id="PS51061">
    <property type="entry name" value="R3H"/>
    <property type="match status" value="1"/>
</dbReference>
<keyword evidence="4" id="KW-0347">Helicase</keyword>
<comment type="subcellular location">
    <subcellularLocation>
        <location evidence="1">Nucleus</location>
    </subcellularLocation>
</comment>
<evidence type="ECO:0008006" key="13">
    <source>
        <dbReference type="Google" id="ProtNLM"/>
    </source>
</evidence>
<organism evidence="11 12">
    <name type="scientific">Dendroctonus ponderosae</name>
    <name type="common">Mountain pine beetle</name>
    <dbReference type="NCBI Taxonomy" id="77166"/>
    <lineage>
        <taxon>Eukaryota</taxon>
        <taxon>Metazoa</taxon>
        <taxon>Ecdysozoa</taxon>
        <taxon>Arthropoda</taxon>
        <taxon>Hexapoda</taxon>
        <taxon>Insecta</taxon>
        <taxon>Pterygota</taxon>
        <taxon>Neoptera</taxon>
        <taxon>Endopterygota</taxon>
        <taxon>Coleoptera</taxon>
        <taxon>Polyphaga</taxon>
        <taxon>Cucujiformia</taxon>
        <taxon>Curculionidae</taxon>
        <taxon>Scolytinae</taxon>
        <taxon>Dendroctonus</taxon>
    </lineage>
</organism>